<sequence length="66" mass="6963">MRGQEHPVETGLNGLALAVLRAEMEALSLLLPGAFAPARDIGAEDGAQAEARAEAQAEDMFENMPL</sequence>
<name>A0A842I754_9RHOB</name>
<feature type="compositionally biased region" description="Acidic residues" evidence="1">
    <location>
        <begin position="56"/>
        <end position="66"/>
    </location>
</feature>
<evidence type="ECO:0000256" key="1">
    <source>
        <dbReference type="SAM" id="MobiDB-lite"/>
    </source>
</evidence>
<dbReference type="RefSeq" id="WP_185796832.1">
    <property type="nucleotide sequence ID" value="NZ_JACLQD010000002.1"/>
</dbReference>
<comment type="caution">
    <text evidence="2">The sequence shown here is derived from an EMBL/GenBank/DDBJ whole genome shotgun (WGS) entry which is preliminary data.</text>
</comment>
<reference evidence="2 3" key="1">
    <citation type="journal article" date="2017" name="Int. J. Syst. Evol. Microbiol.">
        <title>Gemmobacter straminiformis sp. nov., isolated from an artificial fountain.</title>
        <authorList>
            <person name="Kang J.Y."/>
            <person name="Kim M.J."/>
            <person name="Chun J."/>
            <person name="Son K.P."/>
            <person name="Jahng K.Y."/>
        </authorList>
    </citation>
    <scope>NUCLEOTIDE SEQUENCE [LARGE SCALE GENOMIC DNA]</scope>
    <source>
        <strain evidence="2 3">CAM-8</strain>
    </source>
</reference>
<evidence type="ECO:0000313" key="3">
    <source>
        <dbReference type="Proteomes" id="UP000555411"/>
    </source>
</evidence>
<dbReference type="EMBL" id="JACLQD010000002">
    <property type="protein sequence ID" value="MBC2835207.1"/>
    <property type="molecule type" value="Genomic_DNA"/>
</dbReference>
<protein>
    <submittedName>
        <fullName evidence="2">Uncharacterized protein</fullName>
    </submittedName>
</protein>
<organism evidence="2 3">
    <name type="scientific">Paragemmobacter straminiformis</name>
    <dbReference type="NCBI Taxonomy" id="2045119"/>
    <lineage>
        <taxon>Bacteria</taxon>
        <taxon>Pseudomonadati</taxon>
        <taxon>Pseudomonadota</taxon>
        <taxon>Alphaproteobacteria</taxon>
        <taxon>Rhodobacterales</taxon>
        <taxon>Paracoccaceae</taxon>
        <taxon>Paragemmobacter</taxon>
    </lineage>
</organism>
<evidence type="ECO:0000313" key="2">
    <source>
        <dbReference type="EMBL" id="MBC2835207.1"/>
    </source>
</evidence>
<dbReference type="Proteomes" id="UP000555411">
    <property type="component" value="Unassembled WGS sequence"/>
</dbReference>
<accession>A0A842I754</accession>
<proteinExistence type="predicted"/>
<feature type="region of interest" description="Disordered" evidence="1">
    <location>
        <begin position="46"/>
        <end position="66"/>
    </location>
</feature>
<dbReference type="AlphaFoldDB" id="A0A842I754"/>
<keyword evidence="3" id="KW-1185">Reference proteome</keyword>
<gene>
    <name evidence="2" type="ORF">H7F16_06785</name>
</gene>